<dbReference type="Proteomes" id="UP000438429">
    <property type="component" value="Unassembled WGS sequence"/>
</dbReference>
<dbReference type="EMBL" id="VEVO01000018">
    <property type="protein sequence ID" value="KAF0027726.1"/>
    <property type="molecule type" value="Genomic_DNA"/>
</dbReference>
<feature type="region of interest" description="Disordered" evidence="1">
    <location>
        <begin position="137"/>
        <end position="157"/>
    </location>
</feature>
<proteinExistence type="predicted"/>
<feature type="chain" id="PRO_5025328566" evidence="2">
    <location>
        <begin position="20"/>
        <end position="208"/>
    </location>
</feature>
<evidence type="ECO:0000313" key="4">
    <source>
        <dbReference type="Proteomes" id="UP000438429"/>
    </source>
</evidence>
<organism evidence="3 4">
    <name type="scientific">Scophthalmus maximus</name>
    <name type="common">Turbot</name>
    <name type="synonym">Psetta maxima</name>
    <dbReference type="NCBI Taxonomy" id="52904"/>
    <lineage>
        <taxon>Eukaryota</taxon>
        <taxon>Metazoa</taxon>
        <taxon>Chordata</taxon>
        <taxon>Craniata</taxon>
        <taxon>Vertebrata</taxon>
        <taxon>Euteleostomi</taxon>
        <taxon>Actinopterygii</taxon>
        <taxon>Neopterygii</taxon>
        <taxon>Teleostei</taxon>
        <taxon>Neoteleostei</taxon>
        <taxon>Acanthomorphata</taxon>
        <taxon>Carangaria</taxon>
        <taxon>Pleuronectiformes</taxon>
        <taxon>Pleuronectoidei</taxon>
        <taxon>Scophthalmidae</taxon>
        <taxon>Scophthalmus</taxon>
    </lineage>
</organism>
<feature type="compositionally biased region" description="Basic and acidic residues" evidence="1">
    <location>
        <begin position="35"/>
        <end position="47"/>
    </location>
</feature>
<feature type="region of interest" description="Disordered" evidence="1">
    <location>
        <begin position="177"/>
        <end position="208"/>
    </location>
</feature>
<sequence>MRCRACSIAWPAGLGVCVARSAVATGRGESGSESPSKEKYPLEERRGGANMDLFRNTPKVSTVDLVLHRAGDSGSPPPPPPPVEPVEPGLRSLLLLLLLSFNRELCAEAESPPPLSSRAVNAPSDRFGGLLDEQSGTVSLGSHHSAPPPTACSCRTTGPRTSTFSCPSFKAQLFHGGESRWRTEPDVPNNDPDGKFVHFIKRVHNPSR</sequence>
<name>A0A6A4RY43_SCOMX</name>
<accession>A0A6A4RY43</accession>
<feature type="region of interest" description="Disordered" evidence="1">
    <location>
        <begin position="68"/>
        <end position="87"/>
    </location>
</feature>
<reference evidence="3 4" key="1">
    <citation type="submission" date="2019-06" db="EMBL/GenBank/DDBJ databases">
        <title>Draft genomes of female and male turbot (Scophthalmus maximus).</title>
        <authorList>
            <person name="Xu H."/>
            <person name="Xu X.-W."/>
            <person name="Shao C."/>
            <person name="Chen S."/>
        </authorList>
    </citation>
    <scope>NUCLEOTIDE SEQUENCE [LARGE SCALE GENOMIC DNA]</scope>
    <source>
        <strain evidence="3">Ysfricsl-2016a</strain>
        <tissue evidence="3">Blood</tissue>
    </source>
</reference>
<feature type="compositionally biased region" description="Basic residues" evidence="1">
    <location>
        <begin position="198"/>
        <end position="208"/>
    </location>
</feature>
<protein>
    <submittedName>
        <fullName evidence="3">Uncharacterized protein</fullName>
    </submittedName>
</protein>
<feature type="compositionally biased region" description="Pro residues" evidence="1">
    <location>
        <begin position="75"/>
        <end position="85"/>
    </location>
</feature>
<feature type="region of interest" description="Disordered" evidence="1">
    <location>
        <begin position="25"/>
        <end position="54"/>
    </location>
</feature>
<dbReference type="AlphaFoldDB" id="A0A6A4RY43"/>
<feature type="signal peptide" evidence="2">
    <location>
        <begin position="1"/>
        <end position="19"/>
    </location>
</feature>
<evidence type="ECO:0000256" key="2">
    <source>
        <dbReference type="SAM" id="SignalP"/>
    </source>
</evidence>
<keyword evidence="2" id="KW-0732">Signal</keyword>
<gene>
    <name evidence="3" type="ORF">F2P81_020467</name>
</gene>
<evidence type="ECO:0000256" key="1">
    <source>
        <dbReference type="SAM" id="MobiDB-lite"/>
    </source>
</evidence>
<comment type="caution">
    <text evidence="3">The sequence shown here is derived from an EMBL/GenBank/DDBJ whole genome shotgun (WGS) entry which is preliminary data.</text>
</comment>
<evidence type="ECO:0000313" key="3">
    <source>
        <dbReference type="EMBL" id="KAF0027726.1"/>
    </source>
</evidence>